<organism evidence="1">
    <name type="scientific">Anguilla anguilla</name>
    <name type="common">European freshwater eel</name>
    <name type="synonym">Muraena anguilla</name>
    <dbReference type="NCBI Taxonomy" id="7936"/>
    <lineage>
        <taxon>Eukaryota</taxon>
        <taxon>Metazoa</taxon>
        <taxon>Chordata</taxon>
        <taxon>Craniata</taxon>
        <taxon>Vertebrata</taxon>
        <taxon>Euteleostomi</taxon>
        <taxon>Actinopterygii</taxon>
        <taxon>Neopterygii</taxon>
        <taxon>Teleostei</taxon>
        <taxon>Anguilliformes</taxon>
        <taxon>Anguillidae</taxon>
        <taxon>Anguilla</taxon>
    </lineage>
</organism>
<accession>A0A0E9WVW2</accession>
<dbReference type="EMBL" id="GBXM01014043">
    <property type="protein sequence ID" value="JAH94534.1"/>
    <property type="molecule type" value="Transcribed_RNA"/>
</dbReference>
<reference evidence="1" key="2">
    <citation type="journal article" date="2015" name="Fish Shellfish Immunol.">
        <title>Early steps in the European eel (Anguilla anguilla)-Vibrio vulnificus interaction in the gills: Role of the RtxA13 toxin.</title>
        <authorList>
            <person name="Callol A."/>
            <person name="Pajuelo D."/>
            <person name="Ebbesson L."/>
            <person name="Teles M."/>
            <person name="MacKenzie S."/>
            <person name="Amaro C."/>
        </authorList>
    </citation>
    <scope>NUCLEOTIDE SEQUENCE</scope>
</reference>
<proteinExistence type="predicted"/>
<dbReference type="AlphaFoldDB" id="A0A0E9WVW2"/>
<protein>
    <submittedName>
        <fullName evidence="1">Uncharacterized protein</fullName>
    </submittedName>
</protein>
<sequence length="51" mass="6151">MITVLIHQLHSVDQSFRTYFHPDSLLHRDESTNQFHLESQQFWILVDCCFS</sequence>
<evidence type="ECO:0000313" key="1">
    <source>
        <dbReference type="EMBL" id="JAH94534.1"/>
    </source>
</evidence>
<reference evidence="1" key="1">
    <citation type="submission" date="2014-11" db="EMBL/GenBank/DDBJ databases">
        <authorList>
            <person name="Amaro Gonzalez C."/>
        </authorList>
    </citation>
    <scope>NUCLEOTIDE SEQUENCE</scope>
</reference>
<name>A0A0E9WVW2_ANGAN</name>